<evidence type="ECO:0008006" key="5">
    <source>
        <dbReference type="Google" id="ProtNLM"/>
    </source>
</evidence>
<keyword evidence="2" id="KW-0812">Transmembrane</keyword>
<dbReference type="EMBL" id="SNRW01000944">
    <property type="protein sequence ID" value="KAA6398493.1"/>
    <property type="molecule type" value="Genomic_DNA"/>
</dbReference>
<feature type="region of interest" description="Disordered" evidence="1">
    <location>
        <begin position="1280"/>
        <end position="1299"/>
    </location>
</feature>
<dbReference type="InterPro" id="IPR011050">
    <property type="entry name" value="Pectin_lyase_fold/virulence"/>
</dbReference>
<dbReference type="OrthoDB" id="406708at2759"/>
<sequence>MIIILVFASLSFGFPFGFRKPRPAVLGNTSVGASSQIFNKDHTQSQFAQLTNSENKFVEQKSSQSQPKKFSNEPCHWDVSQTPGTNTKNNVTLALLETCSDVYDIFLLDTEHAEKLEVDQDSTIFIQGTTFGDQQTVWKFDDSATNGDIISLSQGSLTLQNIDFQYFVNSVDSTRISPDSRLIYVAGQPDMFPSLTVVHCNFKGLVIEQESQDINEYAVLISGANEVIFDQCSFSDVKSSQGIVGILVDNKVMFDQCSFSGLNANMVPLLIFAINSLKLKDCNFTDINAGSDSGAFQVSYMNDNDYEIEITGNQFTNCESQGSGAFSISNLQEPSTKTLKVNGNTIANCINRNGYPSVNIDYYDFDSIELKNNKFVDNIALEQSDNYGCDVSIKKNTILDPDIDPVQYYRSLLEGSTTQYPESIFYSIYQEPTDNSGYLNIDSLDGKCWDSEFEYGGNKQGCTCTAQGHPDDCTCPLNDDDEYTKTQCEYNKLSPCDSDTTPSEGCKCTTDKHPTNCACPLNNDGQYTQTQCIIDKLPVCSGDTTPSEGCKCTNEKHPDNCACPFDDLETYAKTQCQFDKLPVCNGDSEPIGGCRCSSSNYPSYCKCPLNNLDIKYSKAQCEAEKQYSLLPPCESDTTTTTGGCKCTHDKHPSEPVQCACPLNNDDQYTKTQCSFDKLPVCNQDQEPTGGCRCSTDNYPSYCKCPLNNDDEYSKDQCEYDVLSSCNSDTTPSEGCKCIHDKHPTNCVCPLNNDGQYTQTQCIIDKLPVCSGDITPSEGCKCTNEKHPDNCACPFDDLETYTKTQCQFDTLPVCSGDSEPIEGCRCSSSNYPSYCKCPLNNLDIKYSKAQCEAEKQYSLLPLCESDTTTTTGGCKCTHDKHPSEPIQCACPFDDLNPTYTKSQCQFDKLPVCSGNSEPTGGCKCSTDNYPSYCKCPLNNDDEYSKDQCEYDMLSSCNSDTTPSEGCKCTTDKHPDQCVCPLNNDGQYTQTQCQFDKLPVCSGDSEPTGGCKCSTANYPSYCKCPLNDDDSEYTQMKCEQEKEIANPLIQCTGTGDEPNCICPSDDLDPTYTKTQCEYDKLSPCNSDTTPSEGCQCTNNNHPTNCACPLNNDNSYTKQQCEIDIQPQKSEEIDITPEEKLDPPSDPQQKSNFAWWGTFIIVLVTLVIVGSSIIIIYCFIKYQMKPKKIAEKNEQQQNSSSSSSSSSSKQASNEMLSTPNKQTSSIQIETPSATPSIMVPQNSILSPFEQFSTPPDENGINLNTQVNQSVEIKPPRRLIRVNSKSVKKLPQHQFPLDPELKT</sequence>
<evidence type="ECO:0000313" key="3">
    <source>
        <dbReference type="EMBL" id="KAA6398493.1"/>
    </source>
</evidence>
<keyword evidence="2" id="KW-1133">Transmembrane helix</keyword>
<organism evidence="3 4">
    <name type="scientific">Streblomastix strix</name>
    <dbReference type="NCBI Taxonomy" id="222440"/>
    <lineage>
        <taxon>Eukaryota</taxon>
        <taxon>Metamonada</taxon>
        <taxon>Preaxostyla</taxon>
        <taxon>Oxymonadida</taxon>
        <taxon>Streblomastigidae</taxon>
        <taxon>Streblomastix</taxon>
    </lineage>
</organism>
<protein>
    <recommendedName>
        <fullName evidence="5">Right handed beta helix domain-containing protein</fullName>
    </recommendedName>
</protein>
<dbReference type="SUPFAM" id="SSF51126">
    <property type="entry name" value="Pectin lyase-like"/>
    <property type="match status" value="1"/>
</dbReference>
<evidence type="ECO:0000256" key="2">
    <source>
        <dbReference type="SAM" id="Phobius"/>
    </source>
</evidence>
<gene>
    <name evidence="3" type="ORF">EZS28_005983</name>
</gene>
<reference evidence="3 4" key="1">
    <citation type="submission" date="2019-03" db="EMBL/GenBank/DDBJ databases">
        <title>Single cell metagenomics reveals metabolic interactions within the superorganism composed of flagellate Streblomastix strix and complex community of Bacteroidetes bacteria on its surface.</title>
        <authorList>
            <person name="Treitli S.C."/>
            <person name="Kolisko M."/>
            <person name="Husnik F."/>
            <person name="Keeling P."/>
            <person name="Hampl V."/>
        </authorList>
    </citation>
    <scope>NUCLEOTIDE SEQUENCE [LARGE SCALE GENOMIC DNA]</scope>
    <source>
        <strain evidence="3">ST1C</strain>
    </source>
</reference>
<dbReference type="Proteomes" id="UP000324800">
    <property type="component" value="Unassembled WGS sequence"/>
</dbReference>
<accession>A0A5J4WUL7</accession>
<proteinExistence type="predicted"/>
<feature type="transmembrane region" description="Helical" evidence="2">
    <location>
        <begin position="1150"/>
        <end position="1177"/>
    </location>
</feature>
<comment type="caution">
    <text evidence="3">The sequence shown here is derived from an EMBL/GenBank/DDBJ whole genome shotgun (WGS) entry which is preliminary data.</text>
</comment>
<name>A0A5J4WUL7_9EUKA</name>
<evidence type="ECO:0000256" key="1">
    <source>
        <dbReference type="SAM" id="MobiDB-lite"/>
    </source>
</evidence>
<feature type="region of interest" description="Disordered" evidence="1">
    <location>
        <begin position="1188"/>
        <end position="1225"/>
    </location>
</feature>
<evidence type="ECO:0000313" key="4">
    <source>
        <dbReference type="Proteomes" id="UP000324800"/>
    </source>
</evidence>
<feature type="compositionally biased region" description="Low complexity" evidence="1">
    <location>
        <begin position="1196"/>
        <end position="1205"/>
    </location>
</feature>
<feature type="compositionally biased region" description="Polar residues" evidence="1">
    <location>
        <begin position="1206"/>
        <end position="1225"/>
    </location>
</feature>
<keyword evidence="2" id="KW-0472">Membrane</keyword>